<evidence type="ECO:0000256" key="1">
    <source>
        <dbReference type="SAM" id="MobiDB-lite"/>
    </source>
</evidence>
<gene>
    <name evidence="2" type="ORF">Hypma_005568</name>
</gene>
<dbReference type="InterPro" id="IPR032675">
    <property type="entry name" value="LRR_dom_sf"/>
</dbReference>
<accession>A0A369K1V8</accession>
<name>A0A369K1V8_HYPMA</name>
<dbReference type="Gene3D" id="3.80.10.10">
    <property type="entry name" value="Ribonuclease Inhibitor"/>
    <property type="match status" value="1"/>
</dbReference>
<organism evidence="2 3">
    <name type="scientific">Hypsizygus marmoreus</name>
    <name type="common">White beech mushroom</name>
    <name type="synonym">Agaricus marmoreus</name>
    <dbReference type="NCBI Taxonomy" id="39966"/>
    <lineage>
        <taxon>Eukaryota</taxon>
        <taxon>Fungi</taxon>
        <taxon>Dikarya</taxon>
        <taxon>Basidiomycota</taxon>
        <taxon>Agaricomycotina</taxon>
        <taxon>Agaricomycetes</taxon>
        <taxon>Agaricomycetidae</taxon>
        <taxon>Agaricales</taxon>
        <taxon>Tricholomatineae</taxon>
        <taxon>Lyophyllaceae</taxon>
        <taxon>Hypsizygus</taxon>
    </lineage>
</organism>
<dbReference type="OrthoDB" id="3067009at2759"/>
<reference evidence="2" key="1">
    <citation type="submission" date="2018-04" db="EMBL/GenBank/DDBJ databases">
        <title>Whole genome sequencing of Hypsizygus marmoreus.</title>
        <authorList>
            <person name="Choi I.-G."/>
            <person name="Min B."/>
            <person name="Kim J.-G."/>
            <person name="Kim S."/>
            <person name="Oh Y.-L."/>
            <person name="Kong W.-S."/>
            <person name="Park H."/>
            <person name="Jeong J."/>
            <person name="Song E.-S."/>
        </authorList>
    </citation>
    <scope>NUCLEOTIDE SEQUENCE [LARGE SCALE GENOMIC DNA]</scope>
    <source>
        <strain evidence="2">51987-8</strain>
    </source>
</reference>
<feature type="region of interest" description="Disordered" evidence="1">
    <location>
        <begin position="424"/>
        <end position="449"/>
    </location>
</feature>
<feature type="compositionally biased region" description="Acidic residues" evidence="1">
    <location>
        <begin position="426"/>
        <end position="446"/>
    </location>
</feature>
<dbReference type="SUPFAM" id="SSF52047">
    <property type="entry name" value="RNI-like"/>
    <property type="match status" value="1"/>
</dbReference>
<evidence type="ECO:0000313" key="3">
    <source>
        <dbReference type="Proteomes" id="UP000076154"/>
    </source>
</evidence>
<proteinExistence type="predicted"/>
<dbReference type="CDD" id="cd09917">
    <property type="entry name" value="F-box_SF"/>
    <property type="match status" value="1"/>
</dbReference>
<dbReference type="Proteomes" id="UP000076154">
    <property type="component" value="Unassembled WGS sequence"/>
</dbReference>
<keyword evidence="3" id="KW-1185">Reference proteome</keyword>
<evidence type="ECO:0008006" key="4">
    <source>
        <dbReference type="Google" id="ProtNLM"/>
    </source>
</evidence>
<dbReference type="InParanoid" id="A0A369K1V8"/>
<comment type="caution">
    <text evidence="2">The sequence shown here is derived from an EMBL/GenBank/DDBJ whole genome shotgun (WGS) entry which is preliminary data.</text>
</comment>
<evidence type="ECO:0000313" key="2">
    <source>
        <dbReference type="EMBL" id="RDB26605.1"/>
    </source>
</evidence>
<dbReference type="AlphaFoldDB" id="A0A369K1V8"/>
<sequence>MGGSHSHPVELLDQICLHVESPNDLLSVALTCKQLSRIAIPGHIEFRVLRCDFQRDSLWKALLAQPSLAAKIHTLDIISEQGYDLDNGPVIVPRSLLSAEGGEVKSPPDVHDDEKSFALLGDVIRRMPRLRRFHWLHHSTRPVNGVFSALNATCGDLEDVEVLNFDDSYRTSISTVDLGNSPLWKLTNLTHFSFTEHHIDTEADVHVKYTDAMADMLINHCPHLEDLQIFQNHHYHSDLPEESIQKLFKDGHWPNLKRLTIEGIALYENDQRFFASHPKLEKLCIRDGYNCKFVFSHLPNLESLDIDWILQSKEMPADVAAHLQYLAVGVPDESWLKNEDPDFQNVLRSAPNLKCLVLHHAAYAIDHLTSIFECIPNVERLALQWASHMGYFENAYEEPQAFCDALALLPKLTHLTYINPSLWSTEESESDDGDKEAEESEEEEADDFHRSLKALSSSAPKLSFVEFGSGDIDVDERDWMAIERDDNGAYLSYSEVGSDQKNGLDVDLWGGCYLGAAKGLLDKKEW</sequence>
<protein>
    <recommendedName>
        <fullName evidence="4">F-box domain-containing protein</fullName>
    </recommendedName>
</protein>
<dbReference type="EMBL" id="LUEZ02000025">
    <property type="protein sequence ID" value="RDB26605.1"/>
    <property type="molecule type" value="Genomic_DNA"/>
</dbReference>